<feature type="compositionally biased region" description="Basic residues" evidence="1">
    <location>
        <begin position="54"/>
        <end position="69"/>
    </location>
</feature>
<accession>A0ABR3EPJ8</accession>
<evidence type="ECO:0000256" key="1">
    <source>
        <dbReference type="SAM" id="MobiDB-lite"/>
    </source>
</evidence>
<gene>
    <name evidence="2" type="ORF">V5O48_017233</name>
</gene>
<reference evidence="2 3" key="1">
    <citation type="submission" date="2024-02" db="EMBL/GenBank/DDBJ databases">
        <title>A draft genome for the cacao thread blight pathogen Marasmius crinis-equi.</title>
        <authorList>
            <person name="Cohen S.P."/>
            <person name="Baruah I.K."/>
            <person name="Amoako-Attah I."/>
            <person name="Bukari Y."/>
            <person name="Meinhardt L.W."/>
            <person name="Bailey B.A."/>
        </authorList>
    </citation>
    <scope>NUCLEOTIDE SEQUENCE [LARGE SCALE GENOMIC DNA]</scope>
    <source>
        <strain evidence="2 3">GH-76</strain>
    </source>
</reference>
<protein>
    <recommendedName>
        <fullName evidence="4">BZIP domain-containing protein</fullName>
    </recommendedName>
</protein>
<feature type="region of interest" description="Disordered" evidence="1">
    <location>
        <begin position="54"/>
        <end position="76"/>
    </location>
</feature>
<sequence length="221" mass="26664">MPRTKLYHTKQQRAAANRKKAKAFYDKNRTKVLEAKKSAREQLLRRLERERLTARKRTEKREKRRKRQVSAKDFEEKQRTLETELESLHSRYIKRLEQNPAPNFYNDLYNRTINWLMLTSRNPLLRTQTLPSPLEQAIRPFERLSKEFGIIEEKLKQLLCEHDYDPAHEQTRQKFFEVGRDISWAVDMIKEMEILGNESMELLKSCYSAGELIYQTHYRCK</sequence>
<comment type="caution">
    <text evidence="2">The sequence shown here is derived from an EMBL/GenBank/DDBJ whole genome shotgun (WGS) entry which is preliminary data.</text>
</comment>
<organism evidence="2 3">
    <name type="scientific">Marasmius crinis-equi</name>
    <dbReference type="NCBI Taxonomy" id="585013"/>
    <lineage>
        <taxon>Eukaryota</taxon>
        <taxon>Fungi</taxon>
        <taxon>Dikarya</taxon>
        <taxon>Basidiomycota</taxon>
        <taxon>Agaricomycotina</taxon>
        <taxon>Agaricomycetes</taxon>
        <taxon>Agaricomycetidae</taxon>
        <taxon>Agaricales</taxon>
        <taxon>Marasmiineae</taxon>
        <taxon>Marasmiaceae</taxon>
        <taxon>Marasmius</taxon>
    </lineage>
</organism>
<name>A0ABR3EPJ8_9AGAR</name>
<dbReference type="EMBL" id="JBAHYK010002572">
    <property type="protein sequence ID" value="KAL0564803.1"/>
    <property type="molecule type" value="Genomic_DNA"/>
</dbReference>
<feature type="region of interest" description="Disordered" evidence="1">
    <location>
        <begin position="1"/>
        <end position="21"/>
    </location>
</feature>
<dbReference type="Proteomes" id="UP001465976">
    <property type="component" value="Unassembled WGS sequence"/>
</dbReference>
<evidence type="ECO:0008006" key="4">
    <source>
        <dbReference type="Google" id="ProtNLM"/>
    </source>
</evidence>
<proteinExistence type="predicted"/>
<keyword evidence="3" id="KW-1185">Reference proteome</keyword>
<evidence type="ECO:0000313" key="3">
    <source>
        <dbReference type="Proteomes" id="UP001465976"/>
    </source>
</evidence>
<evidence type="ECO:0000313" key="2">
    <source>
        <dbReference type="EMBL" id="KAL0564803.1"/>
    </source>
</evidence>